<dbReference type="Proteomes" id="UP001383192">
    <property type="component" value="Unassembled WGS sequence"/>
</dbReference>
<organism evidence="1 2">
    <name type="scientific">Paramarasmius palmivorus</name>
    <dbReference type="NCBI Taxonomy" id="297713"/>
    <lineage>
        <taxon>Eukaryota</taxon>
        <taxon>Fungi</taxon>
        <taxon>Dikarya</taxon>
        <taxon>Basidiomycota</taxon>
        <taxon>Agaricomycotina</taxon>
        <taxon>Agaricomycetes</taxon>
        <taxon>Agaricomycetidae</taxon>
        <taxon>Agaricales</taxon>
        <taxon>Marasmiineae</taxon>
        <taxon>Marasmiaceae</taxon>
        <taxon>Paramarasmius</taxon>
    </lineage>
</organism>
<comment type="caution">
    <text evidence="1">The sequence shown here is derived from an EMBL/GenBank/DDBJ whole genome shotgun (WGS) entry which is preliminary data.</text>
</comment>
<evidence type="ECO:0000313" key="2">
    <source>
        <dbReference type="Proteomes" id="UP001383192"/>
    </source>
</evidence>
<protein>
    <recommendedName>
        <fullName evidence="3">RFX-type winged-helix domain-containing protein</fullName>
    </recommendedName>
</protein>
<gene>
    <name evidence="1" type="ORF">VNI00_008783</name>
</gene>
<evidence type="ECO:0000313" key="1">
    <source>
        <dbReference type="EMBL" id="KAK7043045.1"/>
    </source>
</evidence>
<dbReference type="AlphaFoldDB" id="A0AAW0CVH2"/>
<name>A0AAW0CVH2_9AGAR</name>
<proteinExistence type="predicted"/>
<sequence>MPTPADSLSPIKSSAHFSDAVVKALMSADDDSFFQAPVPTRAESVETPLMPNVDPSQLALFTEMPWYTRIATQARDRFSMIPNDLHAMASSLLREFQKAYYTNPTYQRIMENRGVLLRNHKSAGPVIPTLFGLRLLDVASMVYSLDTSTQEMCVLGSIRLPSEIPRSAFPKGNTLKGIPSLCAKGGWPQVLTDVHANVTQQSASLTWDSSSEATNEASTSSRQLLVTALRQLETIAAKHKQHALTAKCCFNMDMAAFCINYMMRGHYDLPALSKDLVAELQSAAEKEGVPCEITPILPQITRLRQPLYLALAVSPLILLCDIAPMSNNIARPQMLRAWFHFGTIRPPILRRVEVMLWRQLFAMARGKTTTVHALQQFLEESLPLLPLSLPEADFFNPPTPPIKLEVKADLRDPLLPEVNDSKSTSVGSIQDAVNMDPQTILMELVEQMGTYLQPELDTAGQGTIEQQHRSRLLHEVEVSIPRLTRLQDVLTDTSPELEPDYITIVAPLRDRLQELLRVLDRQIDTANGCYLTFSPPGNKRQQGDLDDDGHLEKRQKLDHCYGDCHFKLMNT</sequence>
<accession>A0AAW0CVH2</accession>
<dbReference type="EMBL" id="JAYKXP010000030">
    <property type="protein sequence ID" value="KAK7043045.1"/>
    <property type="molecule type" value="Genomic_DNA"/>
</dbReference>
<reference evidence="1 2" key="1">
    <citation type="submission" date="2024-01" db="EMBL/GenBank/DDBJ databases">
        <title>A draft genome for a cacao thread blight-causing isolate of Paramarasmius palmivorus.</title>
        <authorList>
            <person name="Baruah I.K."/>
            <person name="Bukari Y."/>
            <person name="Amoako-Attah I."/>
            <person name="Meinhardt L.W."/>
            <person name="Bailey B.A."/>
            <person name="Cohen S.P."/>
        </authorList>
    </citation>
    <scope>NUCLEOTIDE SEQUENCE [LARGE SCALE GENOMIC DNA]</scope>
    <source>
        <strain evidence="1 2">GH-12</strain>
    </source>
</reference>
<evidence type="ECO:0008006" key="3">
    <source>
        <dbReference type="Google" id="ProtNLM"/>
    </source>
</evidence>
<keyword evidence="2" id="KW-1185">Reference proteome</keyword>